<feature type="chain" id="PRO_5009528403" description="Outer membrane protein beta-barrel domain-containing protein" evidence="1">
    <location>
        <begin position="20"/>
        <end position="248"/>
    </location>
</feature>
<feature type="signal peptide" evidence="1">
    <location>
        <begin position="1"/>
        <end position="19"/>
    </location>
</feature>
<organism evidence="2 3">
    <name type="scientific">Candidatus Raymondbacteria bacterium RIFOXYD12_FULL_49_13</name>
    <dbReference type="NCBI Taxonomy" id="1817890"/>
    <lineage>
        <taxon>Bacteria</taxon>
        <taxon>Raymondiibacteriota</taxon>
    </lineage>
</organism>
<name>A0A1F7F4W9_UNCRA</name>
<protein>
    <recommendedName>
        <fullName evidence="4">Outer membrane protein beta-barrel domain-containing protein</fullName>
    </recommendedName>
</protein>
<evidence type="ECO:0000256" key="1">
    <source>
        <dbReference type="SAM" id="SignalP"/>
    </source>
</evidence>
<accession>A0A1F7F4W9</accession>
<comment type="caution">
    <text evidence="2">The sequence shown here is derived from an EMBL/GenBank/DDBJ whole genome shotgun (WGS) entry which is preliminary data.</text>
</comment>
<evidence type="ECO:0008006" key="4">
    <source>
        <dbReference type="Google" id="ProtNLM"/>
    </source>
</evidence>
<evidence type="ECO:0000313" key="2">
    <source>
        <dbReference type="EMBL" id="OGK01623.1"/>
    </source>
</evidence>
<dbReference type="EMBL" id="MFYX01000122">
    <property type="protein sequence ID" value="OGK01623.1"/>
    <property type="molecule type" value="Genomic_DNA"/>
</dbReference>
<evidence type="ECO:0000313" key="3">
    <source>
        <dbReference type="Proteomes" id="UP000179243"/>
    </source>
</evidence>
<dbReference type="AlphaFoldDB" id="A0A1F7F4W9"/>
<proteinExistence type="predicted"/>
<keyword evidence="1" id="KW-0732">Signal</keyword>
<sequence length="248" mass="27569">MKAFACIFLLALPVWTALRYDGLSVHASVYDSSRFVGSKVESGLLPNQLYVSFEYGYSQMIDDDADSLSPFYENLNDQLANASNFILSVSGYIHGHIGIGLFYSRFISHAKVNVYAVSIGQKTFSGPYTEKLSVNYFGPVFGIRSSVWNKYLVFAADLRPGLVLFFDDISYANVINNFSSPVFGIGGSLGMEYLLKNNFGIIANLNGLFATIRDVKDMNGRSRRAERNISRADINLGIRLHLARRPVP</sequence>
<gene>
    <name evidence="2" type="ORF">A2519_07265</name>
</gene>
<dbReference type="Proteomes" id="UP000179243">
    <property type="component" value="Unassembled WGS sequence"/>
</dbReference>
<reference evidence="2 3" key="1">
    <citation type="journal article" date="2016" name="Nat. Commun.">
        <title>Thousands of microbial genomes shed light on interconnected biogeochemical processes in an aquifer system.</title>
        <authorList>
            <person name="Anantharaman K."/>
            <person name="Brown C.T."/>
            <person name="Hug L.A."/>
            <person name="Sharon I."/>
            <person name="Castelle C.J."/>
            <person name="Probst A.J."/>
            <person name="Thomas B.C."/>
            <person name="Singh A."/>
            <person name="Wilkins M.J."/>
            <person name="Karaoz U."/>
            <person name="Brodie E.L."/>
            <person name="Williams K.H."/>
            <person name="Hubbard S.S."/>
            <person name="Banfield J.F."/>
        </authorList>
    </citation>
    <scope>NUCLEOTIDE SEQUENCE [LARGE SCALE GENOMIC DNA]</scope>
</reference>